<evidence type="ECO:0000256" key="2">
    <source>
        <dbReference type="PROSITE-ProRule" id="PRU00169"/>
    </source>
</evidence>
<dbReference type="EMBL" id="SRKY01000001">
    <property type="protein sequence ID" value="THH38803.1"/>
    <property type="molecule type" value="Genomic_DNA"/>
</dbReference>
<protein>
    <submittedName>
        <fullName evidence="4">Response regulator</fullName>
    </submittedName>
</protein>
<dbReference type="AlphaFoldDB" id="A0A4V3XKZ1"/>
<dbReference type="CDD" id="cd00156">
    <property type="entry name" value="REC"/>
    <property type="match status" value="1"/>
</dbReference>
<evidence type="ECO:0000313" key="5">
    <source>
        <dbReference type="Proteomes" id="UP000306602"/>
    </source>
</evidence>
<sequence>MRSRAMPSLSVRRADSVYTDPSLKVLVLDDDRFDRKRIMRWARSQSEVSVEVDEAADLQQFGLALDRGKYDLILVDYCLADGDGLDALDHIISSSVNFGAYVVMVSAFEDAQIARAALDRGCDRYLLKSTLSPERWMDLVAEVGDTADGTAGRDSVSAVNYWAARGARRSLAPEADAKPEVTEVTYSTLTDAKDGEAKVVSISSALPNKAQGPNIDVLIPPSEIAEIEESVRFIEILHFIDAFHFHFDKSDH</sequence>
<dbReference type="Proteomes" id="UP000306602">
    <property type="component" value="Unassembled WGS sequence"/>
</dbReference>
<feature type="domain" description="Response regulatory" evidence="3">
    <location>
        <begin position="24"/>
        <end position="143"/>
    </location>
</feature>
<evidence type="ECO:0000313" key="4">
    <source>
        <dbReference type="EMBL" id="THH38803.1"/>
    </source>
</evidence>
<dbReference type="PANTHER" id="PTHR44591:SF3">
    <property type="entry name" value="RESPONSE REGULATORY DOMAIN-CONTAINING PROTEIN"/>
    <property type="match status" value="1"/>
</dbReference>
<proteinExistence type="predicted"/>
<comment type="caution">
    <text evidence="4">The sequence shown here is derived from an EMBL/GenBank/DDBJ whole genome shotgun (WGS) entry which is preliminary data.</text>
</comment>
<dbReference type="InterPro" id="IPR050595">
    <property type="entry name" value="Bact_response_regulator"/>
</dbReference>
<dbReference type="Gene3D" id="3.40.50.2300">
    <property type="match status" value="1"/>
</dbReference>
<keyword evidence="1 2" id="KW-0597">Phosphoprotein</keyword>
<organism evidence="4 5">
    <name type="scientific">Aliishimia ponticola</name>
    <dbReference type="NCBI Taxonomy" id="2499833"/>
    <lineage>
        <taxon>Bacteria</taxon>
        <taxon>Pseudomonadati</taxon>
        <taxon>Pseudomonadota</taxon>
        <taxon>Alphaproteobacteria</taxon>
        <taxon>Rhodobacterales</taxon>
        <taxon>Paracoccaceae</taxon>
        <taxon>Aliishimia</taxon>
    </lineage>
</organism>
<dbReference type="Pfam" id="PF00072">
    <property type="entry name" value="Response_reg"/>
    <property type="match status" value="1"/>
</dbReference>
<dbReference type="SMART" id="SM00448">
    <property type="entry name" value="REC"/>
    <property type="match status" value="1"/>
</dbReference>
<dbReference type="InterPro" id="IPR001789">
    <property type="entry name" value="Sig_transdc_resp-reg_receiver"/>
</dbReference>
<dbReference type="OrthoDB" id="7857827at2"/>
<feature type="modified residue" description="4-aspartylphosphate" evidence="2">
    <location>
        <position position="76"/>
    </location>
</feature>
<dbReference type="PROSITE" id="PS50110">
    <property type="entry name" value="RESPONSE_REGULATORY"/>
    <property type="match status" value="1"/>
</dbReference>
<reference evidence="4 5" key="1">
    <citation type="submission" date="2019-04" db="EMBL/GenBank/DDBJ databases">
        <title>Shimia ponticola sp. nov., isolated from seawater.</title>
        <authorList>
            <person name="Kim Y.-O."/>
            <person name="Yoon J.-H."/>
        </authorList>
    </citation>
    <scope>NUCLEOTIDE SEQUENCE [LARGE SCALE GENOMIC DNA]</scope>
    <source>
        <strain evidence="4 5">MYP11</strain>
    </source>
</reference>
<dbReference type="InterPro" id="IPR011006">
    <property type="entry name" value="CheY-like_superfamily"/>
</dbReference>
<accession>A0A4V3XKZ1</accession>
<evidence type="ECO:0000259" key="3">
    <source>
        <dbReference type="PROSITE" id="PS50110"/>
    </source>
</evidence>
<dbReference type="GO" id="GO:0000160">
    <property type="term" value="P:phosphorelay signal transduction system"/>
    <property type="evidence" value="ECO:0007669"/>
    <property type="project" value="InterPro"/>
</dbReference>
<keyword evidence="5" id="KW-1185">Reference proteome</keyword>
<name>A0A4V3XKZ1_9RHOB</name>
<evidence type="ECO:0000256" key="1">
    <source>
        <dbReference type="ARBA" id="ARBA00022553"/>
    </source>
</evidence>
<dbReference type="SUPFAM" id="SSF52172">
    <property type="entry name" value="CheY-like"/>
    <property type="match status" value="1"/>
</dbReference>
<gene>
    <name evidence="4" type="ORF">E4Z66_04385</name>
</gene>
<dbReference type="PANTHER" id="PTHR44591">
    <property type="entry name" value="STRESS RESPONSE REGULATOR PROTEIN 1"/>
    <property type="match status" value="1"/>
</dbReference>